<evidence type="ECO:0000256" key="7">
    <source>
        <dbReference type="ARBA" id="ARBA00022786"/>
    </source>
</evidence>
<keyword evidence="6 10" id="KW-0863">Zinc-finger</keyword>
<feature type="domain" description="SP-RING-type" evidence="12">
    <location>
        <begin position="241"/>
        <end position="323"/>
    </location>
</feature>
<dbReference type="InterPro" id="IPR026846">
    <property type="entry name" value="Nse2(Mms21)"/>
</dbReference>
<dbReference type="InterPro" id="IPR013083">
    <property type="entry name" value="Znf_RING/FYVE/PHD"/>
</dbReference>
<protein>
    <recommendedName>
        <fullName evidence="12">SP-RING-type domain-containing protein</fullName>
    </recommendedName>
</protein>
<keyword evidence="9" id="KW-0539">Nucleus</keyword>
<gene>
    <name evidence="13" type="ORF">PG994_006008</name>
</gene>
<dbReference type="Proteomes" id="UP001480595">
    <property type="component" value="Unassembled WGS sequence"/>
</dbReference>
<sequence length="375" mass="43065">MPPGRRLLSGSARQPRSSATPSSARQDRRPGPLELPAYEPPSCPLNAHSRRQILDLASQQHSTKYNDQLANTLKMLEDSVRDMNDNYAERKDEVKSHQAKRREKGDGEPSEPERIMKESALKLREVVPELTESSEEAVRELIDWQVEVEDEKKALREIQTLLDDEASAAQIHMEANPDEDPLDVQGPRHFLAELREAQTGEYNSKSMYQKYGMNNDYIHFKKLWHDAWFDQRGGDEAEEDSDEDLIVAGEVQDYRCPLSMVVMREPYTSKLCKHSFEKLAILEYLPKNGAAKQCPLAGCDKDLRTRDLYFDDLLVRRIKRATAKESGTQDDDVDEDEERDVSMQVTSERDIKAERGRDRGRDQGRRLIEDIMGDD</sequence>
<comment type="similarity">
    <text evidence="3">Belongs to the NSE2 family.</text>
</comment>
<accession>A0ABR1VDU8</accession>
<reference evidence="13 14" key="1">
    <citation type="submission" date="2023-01" db="EMBL/GenBank/DDBJ databases">
        <title>Analysis of 21 Apiospora genomes using comparative genomics revels a genus with tremendous synthesis potential of carbohydrate active enzymes and secondary metabolites.</title>
        <authorList>
            <person name="Sorensen T."/>
        </authorList>
    </citation>
    <scope>NUCLEOTIDE SEQUENCE [LARGE SCALE GENOMIC DNA]</scope>
    <source>
        <strain evidence="13 14">CBS 135458</strain>
    </source>
</reference>
<comment type="subcellular location">
    <subcellularLocation>
        <location evidence="1">Nucleus</location>
    </subcellularLocation>
</comment>
<keyword evidence="5" id="KW-0479">Metal-binding</keyword>
<evidence type="ECO:0000256" key="11">
    <source>
        <dbReference type="SAM" id="MobiDB-lite"/>
    </source>
</evidence>
<evidence type="ECO:0000313" key="14">
    <source>
        <dbReference type="Proteomes" id="UP001480595"/>
    </source>
</evidence>
<dbReference type="EMBL" id="JAQQWL010000006">
    <property type="protein sequence ID" value="KAK8069392.1"/>
    <property type="molecule type" value="Genomic_DNA"/>
</dbReference>
<evidence type="ECO:0000256" key="1">
    <source>
        <dbReference type="ARBA" id="ARBA00004123"/>
    </source>
</evidence>
<dbReference type="GeneID" id="92090480"/>
<comment type="pathway">
    <text evidence="2">Protein modification; protein sumoylation.</text>
</comment>
<dbReference type="Pfam" id="PF11789">
    <property type="entry name" value="zf-Nse"/>
    <property type="match status" value="1"/>
</dbReference>
<dbReference type="RefSeq" id="XP_066716686.1">
    <property type="nucleotide sequence ID" value="XM_066857417.1"/>
</dbReference>
<feature type="region of interest" description="Disordered" evidence="11">
    <location>
        <begin position="1"/>
        <end position="46"/>
    </location>
</feature>
<feature type="region of interest" description="Disordered" evidence="11">
    <location>
        <begin position="324"/>
        <end position="375"/>
    </location>
</feature>
<dbReference type="PROSITE" id="PS51044">
    <property type="entry name" value="ZF_SP_RING"/>
    <property type="match status" value="1"/>
</dbReference>
<evidence type="ECO:0000313" key="13">
    <source>
        <dbReference type="EMBL" id="KAK8069392.1"/>
    </source>
</evidence>
<evidence type="ECO:0000256" key="6">
    <source>
        <dbReference type="ARBA" id="ARBA00022771"/>
    </source>
</evidence>
<feature type="compositionally biased region" description="Acidic residues" evidence="11">
    <location>
        <begin position="328"/>
        <end position="339"/>
    </location>
</feature>
<evidence type="ECO:0000256" key="2">
    <source>
        <dbReference type="ARBA" id="ARBA00004718"/>
    </source>
</evidence>
<evidence type="ECO:0000256" key="10">
    <source>
        <dbReference type="PROSITE-ProRule" id="PRU00452"/>
    </source>
</evidence>
<keyword evidence="8" id="KW-0862">Zinc</keyword>
<dbReference type="PANTHER" id="PTHR21330:SF1">
    <property type="entry name" value="E3 SUMO-PROTEIN LIGASE NSE2"/>
    <property type="match status" value="1"/>
</dbReference>
<evidence type="ECO:0000256" key="8">
    <source>
        <dbReference type="ARBA" id="ARBA00022833"/>
    </source>
</evidence>
<comment type="caution">
    <text evidence="13">The sequence shown here is derived from an EMBL/GenBank/DDBJ whole genome shotgun (WGS) entry which is preliminary data.</text>
</comment>
<evidence type="ECO:0000256" key="9">
    <source>
        <dbReference type="ARBA" id="ARBA00023242"/>
    </source>
</evidence>
<organism evidence="13 14">
    <name type="scientific">Apiospora phragmitis</name>
    <dbReference type="NCBI Taxonomy" id="2905665"/>
    <lineage>
        <taxon>Eukaryota</taxon>
        <taxon>Fungi</taxon>
        <taxon>Dikarya</taxon>
        <taxon>Ascomycota</taxon>
        <taxon>Pezizomycotina</taxon>
        <taxon>Sordariomycetes</taxon>
        <taxon>Xylariomycetidae</taxon>
        <taxon>Amphisphaeriales</taxon>
        <taxon>Apiosporaceae</taxon>
        <taxon>Apiospora</taxon>
    </lineage>
</organism>
<evidence type="ECO:0000256" key="5">
    <source>
        <dbReference type="ARBA" id="ARBA00022723"/>
    </source>
</evidence>
<dbReference type="Gene3D" id="3.30.40.10">
    <property type="entry name" value="Zinc/RING finger domain, C3HC4 (zinc finger)"/>
    <property type="match status" value="1"/>
</dbReference>
<keyword evidence="14" id="KW-1185">Reference proteome</keyword>
<keyword evidence="4" id="KW-0808">Transferase</keyword>
<name>A0ABR1VDU8_9PEZI</name>
<dbReference type="CDD" id="cd16651">
    <property type="entry name" value="SPL-RING_NSE2"/>
    <property type="match status" value="1"/>
</dbReference>
<evidence type="ECO:0000256" key="3">
    <source>
        <dbReference type="ARBA" id="ARBA00008212"/>
    </source>
</evidence>
<feature type="compositionally biased region" description="Polar residues" evidence="11">
    <location>
        <begin position="11"/>
        <end position="24"/>
    </location>
</feature>
<dbReference type="SUPFAM" id="SSF57850">
    <property type="entry name" value="RING/U-box"/>
    <property type="match status" value="1"/>
</dbReference>
<evidence type="ECO:0000259" key="12">
    <source>
        <dbReference type="PROSITE" id="PS51044"/>
    </source>
</evidence>
<dbReference type="PANTHER" id="PTHR21330">
    <property type="entry name" value="E3 SUMO-PROTEIN LIGASE NSE2"/>
    <property type="match status" value="1"/>
</dbReference>
<feature type="compositionally biased region" description="Basic and acidic residues" evidence="11">
    <location>
        <begin position="347"/>
        <end position="369"/>
    </location>
</feature>
<feature type="region of interest" description="Disordered" evidence="11">
    <location>
        <begin position="89"/>
        <end position="114"/>
    </location>
</feature>
<proteinExistence type="inferred from homology"/>
<keyword evidence="7" id="KW-0833">Ubl conjugation pathway</keyword>
<feature type="compositionally biased region" description="Basic and acidic residues" evidence="11">
    <location>
        <begin position="103"/>
        <end position="114"/>
    </location>
</feature>
<dbReference type="InterPro" id="IPR004181">
    <property type="entry name" value="Znf_MIZ"/>
</dbReference>
<evidence type="ECO:0000256" key="4">
    <source>
        <dbReference type="ARBA" id="ARBA00022679"/>
    </source>
</evidence>